<feature type="repeat" description="TPR" evidence="1">
    <location>
        <begin position="204"/>
        <end position="237"/>
    </location>
</feature>
<proteinExistence type="predicted"/>
<evidence type="ECO:0000256" key="1">
    <source>
        <dbReference type="PROSITE-ProRule" id="PRU00339"/>
    </source>
</evidence>
<dbReference type="eggNOG" id="COG0457">
    <property type="taxonomic scope" value="Bacteria"/>
</dbReference>
<dbReference type="RefSeq" id="WP_027107286.1">
    <property type="nucleotide sequence ID" value="NZ_JQBZ01000025.1"/>
</dbReference>
<dbReference type="Pfam" id="PF13174">
    <property type="entry name" value="TPR_6"/>
    <property type="match status" value="1"/>
</dbReference>
<dbReference type="Gene3D" id="1.25.40.10">
    <property type="entry name" value="Tetratricopeptide repeat domain"/>
    <property type="match status" value="3"/>
</dbReference>
<dbReference type="SMART" id="SM00028">
    <property type="entry name" value="TPR"/>
    <property type="match status" value="7"/>
</dbReference>
<name>A0A0R2KHN4_9LACO</name>
<dbReference type="PROSITE" id="PS50005">
    <property type="entry name" value="TPR"/>
    <property type="match status" value="3"/>
</dbReference>
<dbReference type="InterPro" id="IPR019734">
    <property type="entry name" value="TPR_rpt"/>
</dbReference>
<evidence type="ECO:0000313" key="2">
    <source>
        <dbReference type="EMBL" id="KRN88882.1"/>
    </source>
</evidence>
<dbReference type="STRING" id="1122146.IV53_GL000852"/>
<sequence length="420" mass="48180">MTYSEQLIDMLEMGQIDEAYAIFPKALENDDDEMLYSLAEELYSLGFSDLAKKAYQLLLERYPDEDQIRTALADIAISEGHDDEVIQYLADIKPDSDAYLQSLLVAADYYQTQAMFEVSESKLLRALSLAPDEPIIQFALAEFYFNIKEYHKAQKLYLELIKNGVLELSRVDLVQRLGVSYAGQGKFEKALAYLDQIHEEKLDIDTRFQLAFTQLQLGMLDEAQNSFEKLIELDPGYATAYPYLADIQQEKGQLGEALKTYQEGLAVDEYNIELYRKASELALQLGEVELAQRYLKTALSQDEHNLTLVLALSNLYLQHDMHQENIAFLNEYLAEGEIDPQIHWNLGRSYAAIDDYPEAVKNYQAVQEALHNNLDFLKDAAFVYRNAGERNLALECLNLYLQERPNDSEVLELQEALEDY</sequence>
<feature type="repeat" description="TPR" evidence="1">
    <location>
        <begin position="340"/>
        <end position="373"/>
    </location>
</feature>
<dbReference type="PANTHER" id="PTHR12558">
    <property type="entry name" value="CELL DIVISION CYCLE 16,23,27"/>
    <property type="match status" value="1"/>
</dbReference>
<dbReference type="EMBL" id="JQBZ01000025">
    <property type="protein sequence ID" value="KRN88882.1"/>
    <property type="molecule type" value="Genomic_DNA"/>
</dbReference>
<protein>
    <submittedName>
        <fullName evidence="2">Tetratricopeptide repeat family protein</fullName>
    </submittedName>
</protein>
<dbReference type="OrthoDB" id="2080803at2"/>
<keyword evidence="1" id="KW-0802">TPR repeat</keyword>
<evidence type="ECO:0000313" key="3">
    <source>
        <dbReference type="Proteomes" id="UP000051500"/>
    </source>
</evidence>
<reference evidence="2 3" key="1">
    <citation type="journal article" date="2015" name="Genome Announc.">
        <title>Expanding the biotechnology potential of lactobacilli through comparative genomics of 213 strains and associated genera.</title>
        <authorList>
            <person name="Sun Z."/>
            <person name="Harris H.M."/>
            <person name="McCann A."/>
            <person name="Guo C."/>
            <person name="Argimon S."/>
            <person name="Zhang W."/>
            <person name="Yang X."/>
            <person name="Jeffery I.B."/>
            <person name="Cooney J.C."/>
            <person name="Kagawa T.F."/>
            <person name="Liu W."/>
            <person name="Song Y."/>
            <person name="Salvetti E."/>
            <person name="Wrobel A."/>
            <person name="Rasinkangas P."/>
            <person name="Parkhill J."/>
            <person name="Rea M.C."/>
            <person name="O'Sullivan O."/>
            <person name="Ritari J."/>
            <person name="Douillard F.P."/>
            <person name="Paul Ross R."/>
            <person name="Yang R."/>
            <person name="Briner A.E."/>
            <person name="Felis G.E."/>
            <person name="de Vos W.M."/>
            <person name="Barrangou R."/>
            <person name="Klaenhammer T.R."/>
            <person name="Caufield P.W."/>
            <person name="Cui Y."/>
            <person name="Zhang H."/>
            <person name="O'Toole P.W."/>
        </authorList>
    </citation>
    <scope>NUCLEOTIDE SEQUENCE [LARGE SCALE GENOMIC DNA]</scope>
    <source>
        <strain evidence="2 3">DSM 22408</strain>
    </source>
</reference>
<organism evidence="2 3">
    <name type="scientific">Ligilactobacillus ceti DSM 22408</name>
    <dbReference type="NCBI Taxonomy" id="1122146"/>
    <lineage>
        <taxon>Bacteria</taxon>
        <taxon>Bacillati</taxon>
        <taxon>Bacillota</taxon>
        <taxon>Bacilli</taxon>
        <taxon>Lactobacillales</taxon>
        <taxon>Lactobacillaceae</taxon>
        <taxon>Ligilactobacillus</taxon>
    </lineage>
</organism>
<dbReference type="Pfam" id="PF13432">
    <property type="entry name" value="TPR_16"/>
    <property type="match status" value="2"/>
</dbReference>
<dbReference type="Pfam" id="PF14559">
    <property type="entry name" value="TPR_19"/>
    <property type="match status" value="1"/>
</dbReference>
<dbReference type="SUPFAM" id="SSF48452">
    <property type="entry name" value="TPR-like"/>
    <property type="match status" value="2"/>
</dbReference>
<accession>A0A0R2KHN4</accession>
<dbReference type="Proteomes" id="UP000051500">
    <property type="component" value="Unassembled WGS sequence"/>
</dbReference>
<dbReference type="InterPro" id="IPR011990">
    <property type="entry name" value="TPR-like_helical_dom_sf"/>
</dbReference>
<dbReference type="AlphaFoldDB" id="A0A0R2KHN4"/>
<dbReference type="PATRIC" id="fig|1122146.4.peg.886"/>
<comment type="caution">
    <text evidence="2">The sequence shown here is derived from an EMBL/GenBank/DDBJ whole genome shotgun (WGS) entry which is preliminary data.</text>
</comment>
<feature type="repeat" description="TPR" evidence="1">
    <location>
        <begin position="238"/>
        <end position="271"/>
    </location>
</feature>
<keyword evidence="3" id="KW-1185">Reference proteome</keyword>
<dbReference type="PANTHER" id="PTHR12558:SF13">
    <property type="entry name" value="CELL DIVISION CYCLE PROTEIN 27 HOMOLOG"/>
    <property type="match status" value="1"/>
</dbReference>
<gene>
    <name evidence="2" type="ORF">IV53_GL000852</name>
</gene>